<dbReference type="RefSeq" id="WP_130107985.1">
    <property type="nucleotide sequence ID" value="NZ_CP025781.1"/>
</dbReference>
<keyword evidence="3" id="KW-1185">Reference proteome</keyword>
<dbReference type="Gene3D" id="3.10.450.50">
    <property type="match status" value="1"/>
</dbReference>
<reference evidence="2 3" key="1">
    <citation type="submission" date="2018-01" db="EMBL/GenBank/DDBJ databases">
        <title>Genome sequence of Iodobacter sp. strain PCH194 isolated from Indian Trans-Himalaya.</title>
        <authorList>
            <person name="Kumar V."/>
            <person name="Thakur V."/>
            <person name="Kumar S."/>
            <person name="Singh D."/>
        </authorList>
    </citation>
    <scope>NUCLEOTIDE SEQUENCE [LARGE SCALE GENOMIC DNA]</scope>
    <source>
        <strain evidence="2 3">PCH194</strain>
    </source>
</reference>
<dbReference type="Pfam" id="PF12680">
    <property type="entry name" value="SnoaL_2"/>
    <property type="match status" value="1"/>
</dbReference>
<gene>
    <name evidence="2" type="ORF">C1H71_19400</name>
</gene>
<protein>
    <recommendedName>
        <fullName evidence="1">SnoaL-like domain-containing protein</fullName>
    </recommendedName>
</protein>
<dbReference type="AlphaFoldDB" id="A0A7G3GEC8"/>
<name>A0A7G3GEC8_9NEIS</name>
<dbReference type="SUPFAM" id="SSF54427">
    <property type="entry name" value="NTF2-like"/>
    <property type="match status" value="1"/>
</dbReference>
<evidence type="ECO:0000313" key="3">
    <source>
        <dbReference type="Proteomes" id="UP000515917"/>
    </source>
</evidence>
<evidence type="ECO:0000259" key="1">
    <source>
        <dbReference type="Pfam" id="PF12680"/>
    </source>
</evidence>
<accession>A0A7G3GEC8</accession>
<dbReference type="Proteomes" id="UP000515917">
    <property type="component" value="Chromosome"/>
</dbReference>
<sequence length="123" mass="13580">MSIAFIQKYITAYNRFDIEQIVTLSHPEIVFKNISNGQITAGAIGIAAFQYIVRQAAGMFISRSQTMKSTSQSAELTLVDIHHQAVLAINLANGIKAGEKLSLQGQSEFECKDNKIFRLTDIS</sequence>
<dbReference type="EMBL" id="CP025781">
    <property type="protein sequence ID" value="QBC45479.1"/>
    <property type="molecule type" value="Genomic_DNA"/>
</dbReference>
<feature type="domain" description="SnoaL-like" evidence="1">
    <location>
        <begin position="6"/>
        <end position="118"/>
    </location>
</feature>
<proteinExistence type="predicted"/>
<organism evidence="2 3">
    <name type="scientific">Iodobacter fluviatilis</name>
    <dbReference type="NCBI Taxonomy" id="537"/>
    <lineage>
        <taxon>Bacteria</taxon>
        <taxon>Pseudomonadati</taxon>
        <taxon>Pseudomonadota</taxon>
        <taxon>Betaproteobacteria</taxon>
        <taxon>Neisseriales</taxon>
        <taxon>Chitinibacteraceae</taxon>
        <taxon>Iodobacter</taxon>
    </lineage>
</organism>
<evidence type="ECO:0000313" key="2">
    <source>
        <dbReference type="EMBL" id="QBC45479.1"/>
    </source>
</evidence>
<dbReference type="InterPro" id="IPR032710">
    <property type="entry name" value="NTF2-like_dom_sf"/>
</dbReference>
<dbReference type="KEGG" id="ifl:C1H71_19400"/>
<dbReference type="InterPro" id="IPR037401">
    <property type="entry name" value="SnoaL-like"/>
</dbReference>